<name>A0A4Y9FTS1_9MICO</name>
<reference evidence="7 8" key="1">
    <citation type="submission" date="2019-03" db="EMBL/GenBank/DDBJ databases">
        <title>Diversity of the mouse oral microbiome.</title>
        <authorList>
            <person name="Joseph S."/>
            <person name="Aduse-Opoku J."/>
            <person name="Curtis M."/>
            <person name="Wade W."/>
            <person name="Hashim A."/>
        </authorList>
    </citation>
    <scope>NUCLEOTIDE SEQUENCE [LARGE SCALE GENOMIC DNA]</scope>
    <source>
        <strain evidence="7 8">P1012</strain>
    </source>
</reference>
<dbReference type="Pfam" id="PF17802">
    <property type="entry name" value="SpaA"/>
    <property type="match status" value="1"/>
</dbReference>
<dbReference type="Gene3D" id="2.60.40.10">
    <property type="entry name" value="Immunoglobulins"/>
    <property type="match status" value="1"/>
</dbReference>
<feature type="domain" description="DUF7927" evidence="6">
    <location>
        <begin position="603"/>
        <end position="704"/>
    </location>
</feature>
<evidence type="ECO:0000259" key="6">
    <source>
        <dbReference type="Pfam" id="PF25549"/>
    </source>
</evidence>
<dbReference type="AlphaFoldDB" id="A0A4Y9FTS1"/>
<keyword evidence="8" id="KW-1185">Reference proteome</keyword>
<dbReference type="InterPro" id="IPR040683">
    <property type="entry name" value="CshA_NR2"/>
</dbReference>
<dbReference type="Pfam" id="PF20009">
    <property type="entry name" value="GEVED"/>
    <property type="match status" value="1"/>
</dbReference>
<comment type="caution">
    <text evidence="7">The sequence shown here is derived from an EMBL/GenBank/DDBJ whole genome shotgun (WGS) entry which is preliminary data.</text>
</comment>
<dbReference type="InterPro" id="IPR013783">
    <property type="entry name" value="Ig-like_fold"/>
</dbReference>
<evidence type="ECO:0000313" key="8">
    <source>
        <dbReference type="Proteomes" id="UP000298358"/>
    </source>
</evidence>
<evidence type="ECO:0000259" key="5">
    <source>
        <dbReference type="Pfam" id="PF20009"/>
    </source>
</evidence>
<accession>A0A4Y9FTS1</accession>
<dbReference type="RefSeq" id="WP_135114830.1">
    <property type="nucleotide sequence ID" value="NZ_JADGLL010000026.1"/>
</dbReference>
<feature type="domain" description="Surface adhesin CshA non-repetitive" evidence="4">
    <location>
        <begin position="58"/>
        <end position="264"/>
    </location>
</feature>
<feature type="domain" description="DUF7927" evidence="6">
    <location>
        <begin position="456"/>
        <end position="578"/>
    </location>
</feature>
<keyword evidence="2" id="KW-0472">Membrane</keyword>
<dbReference type="EMBL" id="SPQB01000026">
    <property type="protein sequence ID" value="TFU32400.1"/>
    <property type="molecule type" value="Genomic_DNA"/>
</dbReference>
<evidence type="ECO:0000256" key="2">
    <source>
        <dbReference type="SAM" id="Phobius"/>
    </source>
</evidence>
<evidence type="ECO:0000313" key="7">
    <source>
        <dbReference type="EMBL" id="TFU32400.1"/>
    </source>
</evidence>
<evidence type="ECO:0000259" key="4">
    <source>
        <dbReference type="Pfam" id="PF18651"/>
    </source>
</evidence>
<feature type="domain" description="GEVED" evidence="5">
    <location>
        <begin position="374"/>
        <end position="450"/>
    </location>
</feature>
<dbReference type="GO" id="GO:0005975">
    <property type="term" value="P:carbohydrate metabolic process"/>
    <property type="evidence" value="ECO:0007669"/>
    <property type="project" value="UniProtKB-ARBA"/>
</dbReference>
<feature type="region of interest" description="Disordered" evidence="1">
    <location>
        <begin position="325"/>
        <end position="347"/>
    </location>
</feature>
<dbReference type="Proteomes" id="UP000298358">
    <property type="component" value="Unassembled WGS sequence"/>
</dbReference>
<keyword evidence="2" id="KW-0812">Transmembrane</keyword>
<dbReference type="Pfam" id="PF18651">
    <property type="entry name" value="CshA_NR2"/>
    <property type="match status" value="1"/>
</dbReference>
<protein>
    <submittedName>
        <fullName evidence="7">Isopeptide-forming domain-containing fimbrial protein</fullName>
    </submittedName>
</protein>
<dbReference type="SUPFAM" id="SSF49478">
    <property type="entry name" value="Cna protein B-type domain"/>
    <property type="match status" value="1"/>
</dbReference>
<dbReference type="InterPro" id="IPR041033">
    <property type="entry name" value="SpaA_PFL_dom_1"/>
</dbReference>
<feature type="domain" description="SpaA-like prealbumin fold" evidence="3">
    <location>
        <begin position="912"/>
        <end position="955"/>
    </location>
</feature>
<feature type="transmembrane region" description="Helical" evidence="2">
    <location>
        <begin position="981"/>
        <end position="1000"/>
    </location>
</feature>
<keyword evidence="2" id="KW-1133">Transmembrane helix</keyword>
<organism evidence="7 8">
    <name type="scientific">Microbacterium paludicola</name>
    <dbReference type="NCBI Taxonomy" id="300019"/>
    <lineage>
        <taxon>Bacteria</taxon>
        <taxon>Bacillati</taxon>
        <taxon>Actinomycetota</taxon>
        <taxon>Actinomycetes</taxon>
        <taxon>Micrococcales</taxon>
        <taxon>Microbacteriaceae</taxon>
        <taxon>Microbacterium</taxon>
    </lineage>
</organism>
<dbReference type="OrthoDB" id="134475at2"/>
<dbReference type="InterPro" id="IPR045474">
    <property type="entry name" value="GEVED"/>
</dbReference>
<sequence>MGNTRARSHAQKPAHRGRRRGRALAALLSALLVVVGVVAASPAYARYAEGGAGRFLTSIDWIEWGTSGQVISNGAVATSTRTIDGQQLVTRCTISNVSGVVTAYRSGNWRGDGLDDLYNIGGTGTSNQLIAGLSNRDNGAQVRFDFSCAATLAGVAIPLAGLVVADAESSNFADGQNEYITVRPLQTTATWRIIDRYRTAACTTYTNAELATTQALTMRPSGRECTYTNTSWTGPIGVGFMQGATSANVIVQGAGYSAVALGVVLYSDFGDAPASYGTAGALYEPGWTGGGLVAGTTTNIFDSTFVMGSQTQPLTRLGAIVDPDTAHRPSAGAIGDDSTQQSDEDAIPKPGTIAVTPGNTYTQSGVSCTGPGWVTGWIDWNRNGTFDTGEKSDAQQCTGTSVALTWTVPADARESRGTDLTYMRLRIAGTAPTSPTGLTTSGEVEDYALNVTLPQLAITKTSTATADTKVGDVVTYTVTARNTTTVPYTTSYPARVVDDLTNVLDDATYRNDATANKPGTLSYTAPRLSWQGALAAGDSVQITYSTVVKAGGNGTVRNVAWVPSSSTPGPTPACTSGTGTDTATGQPCATTQYLLPKLQISKDTTTTQVTKDGQEVTYRVTLTNPGPGSFTTASPASMSDDLSGVLDDAEYVTAKASAGPAPVFDAAGKKLTWQGPLTAGQSVTIDYTVRFVGGGDNLLHNVACIPKELLPAGTTDACDTVDLPAGELTAWKTVESDTTPTTAGSVLTYTLHFANGGRAPVDVDMVDDLTHVLDDADVTRAAQASSTALTVTGPTSNRLAIKGTIPVGETVTVTYQVTVKAADRGDDVAANFLLKPGAPTPPSTECVPEDPDAPTCTVTPIDPTPGSLTWMKAVAGTVTTDNPEGSLVGGSVWELTGPGYPAGAPLVIDDPDQDGRFSVTGLAVGDYTLTEVTPPPGYRITEASEPITVTITKTALHIDLGSIENAQRTLTLPIAGGPGTALYLAGGGLVITLALLLWLVPRLRRRTLTHS</sequence>
<dbReference type="Pfam" id="PF25549">
    <property type="entry name" value="DUF7927"/>
    <property type="match status" value="3"/>
</dbReference>
<dbReference type="InterPro" id="IPR057687">
    <property type="entry name" value="DUF7927"/>
</dbReference>
<feature type="region of interest" description="Disordered" evidence="1">
    <location>
        <begin position="563"/>
        <end position="585"/>
    </location>
</feature>
<evidence type="ECO:0000259" key="3">
    <source>
        <dbReference type="Pfam" id="PF17802"/>
    </source>
</evidence>
<proteinExistence type="predicted"/>
<feature type="domain" description="DUF7927" evidence="6">
    <location>
        <begin position="727"/>
        <end position="861"/>
    </location>
</feature>
<dbReference type="Gene3D" id="2.60.40.740">
    <property type="match status" value="1"/>
</dbReference>
<gene>
    <name evidence="7" type="ORF">E4U02_10690</name>
</gene>
<evidence type="ECO:0000256" key="1">
    <source>
        <dbReference type="SAM" id="MobiDB-lite"/>
    </source>
</evidence>